<organism evidence="2">
    <name type="scientific">Brassica campestris</name>
    <name type="common">Field mustard</name>
    <dbReference type="NCBI Taxonomy" id="3711"/>
    <lineage>
        <taxon>Eukaryota</taxon>
        <taxon>Viridiplantae</taxon>
        <taxon>Streptophyta</taxon>
        <taxon>Embryophyta</taxon>
        <taxon>Tracheophyta</taxon>
        <taxon>Spermatophyta</taxon>
        <taxon>Magnoliopsida</taxon>
        <taxon>eudicotyledons</taxon>
        <taxon>Gunneridae</taxon>
        <taxon>Pentapetalae</taxon>
        <taxon>rosids</taxon>
        <taxon>malvids</taxon>
        <taxon>Brassicales</taxon>
        <taxon>Brassicaceae</taxon>
        <taxon>Brassiceae</taxon>
        <taxon>Brassica</taxon>
    </lineage>
</organism>
<evidence type="ECO:0000313" key="2">
    <source>
        <dbReference type="EMBL" id="VDC65865.1"/>
    </source>
</evidence>
<dbReference type="PANTHER" id="PTHR37179">
    <property type="entry name" value="TRANSGLYCOSYLASE"/>
    <property type="match status" value="1"/>
</dbReference>
<evidence type="ECO:0000313" key="1">
    <source>
        <dbReference type="EMBL" id="CAG7869086.1"/>
    </source>
</evidence>
<accession>A0A3P5YRP7</accession>
<protein>
    <submittedName>
        <fullName evidence="1">Uncharacterized protein</fullName>
    </submittedName>
</protein>
<dbReference type="AlphaFoldDB" id="A0A3P5YRP7"/>
<dbReference type="EMBL" id="LR031569">
    <property type="protein sequence ID" value="VDC65865.1"/>
    <property type="molecule type" value="Genomic_DNA"/>
</dbReference>
<proteinExistence type="predicted"/>
<sequence length="63" mass="7476">MANSFMYWNDCVEPDDLDAMWMDPVAVADIIVRRHFDSILDPEMVSDRKPLIMRYNKKTRKLA</sequence>
<reference evidence="2" key="1">
    <citation type="submission" date="2018-11" db="EMBL/GenBank/DDBJ databases">
        <authorList>
            <consortium name="Genoscope - CEA"/>
            <person name="William W."/>
        </authorList>
    </citation>
    <scope>NUCLEOTIDE SEQUENCE</scope>
</reference>
<dbReference type="Gramene" id="A06p13260.2_BraZ1">
    <property type="protein sequence ID" value="A06p13260.2_BraZ1.CDS"/>
    <property type="gene ID" value="A06g13260.2_BraZ1"/>
</dbReference>
<gene>
    <name evidence="2" type="ORF">BRAA06T24405Z</name>
    <name evidence="1" type="ORF">BRAPAZ1V2_A06P13260.2</name>
</gene>
<dbReference type="EMBL" id="LS974622">
    <property type="protein sequence ID" value="CAG7869086.1"/>
    <property type="molecule type" value="Genomic_DNA"/>
</dbReference>
<dbReference type="Proteomes" id="UP000694005">
    <property type="component" value="Chromosome A06"/>
</dbReference>
<dbReference type="PANTHER" id="PTHR37179:SF1">
    <property type="entry name" value="TRANSGLYCOSYLASE"/>
    <property type="match status" value="1"/>
</dbReference>
<name>A0A3P5YRP7_BRACM</name>